<keyword evidence="16" id="KW-1185">Reference proteome</keyword>
<dbReference type="InterPro" id="IPR036390">
    <property type="entry name" value="WH_DNA-bd_sf"/>
</dbReference>
<dbReference type="Pfam" id="PF00270">
    <property type="entry name" value="DEAD"/>
    <property type="match status" value="1"/>
</dbReference>
<dbReference type="PANTHER" id="PTHR30580">
    <property type="entry name" value="PRIMOSOMAL PROTEIN N"/>
    <property type="match status" value="1"/>
</dbReference>
<evidence type="ECO:0000256" key="4">
    <source>
        <dbReference type="ARBA" id="ARBA00022741"/>
    </source>
</evidence>
<comment type="catalytic activity">
    <reaction evidence="11 12">
        <text>ATP + H2O = ADP + phosphate + H(+)</text>
        <dbReference type="Rhea" id="RHEA:13065"/>
        <dbReference type="ChEBI" id="CHEBI:15377"/>
        <dbReference type="ChEBI" id="CHEBI:15378"/>
        <dbReference type="ChEBI" id="CHEBI:30616"/>
        <dbReference type="ChEBI" id="CHEBI:43474"/>
        <dbReference type="ChEBI" id="CHEBI:456216"/>
        <dbReference type="EC" id="5.6.2.4"/>
    </reaction>
</comment>
<dbReference type="FunFam" id="3.40.50.300:FF:000489">
    <property type="entry name" value="Primosome assembly protein PriA"/>
    <property type="match status" value="1"/>
</dbReference>
<evidence type="ECO:0000313" key="16">
    <source>
        <dbReference type="Proteomes" id="UP001348817"/>
    </source>
</evidence>
<dbReference type="GO" id="GO:0006302">
    <property type="term" value="P:double-strand break repair"/>
    <property type="evidence" value="ECO:0007669"/>
    <property type="project" value="InterPro"/>
</dbReference>
<dbReference type="InterPro" id="IPR042115">
    <property type="entry name" value="PriA_3primeBD_sf"/>
</dbReference>
<dbReference type="FunFam" id="3.40.1440.60:FF:000001">
    <property type="entry name" value="Primosomal protein N"/>
    <property type="match status" value="1"/>
</dbReference>
<dbReference type="Gene3D" id="3.40.1440.60">
    <property type="entry name" value="PriA, 3(prime) DNA-binding domain"/>
    <property type="match status" value="1"/>
</dbReference>
<dbReference type="GO" id="GO:0006269">
    <property type="term" value="P:DNA replication, synthesis of primer"/>
    <property type="evidence" value="ECO:0007669"/>
    <property type="project" value="UniProtKB-KW"/>
</dbReference>
<feature type="domain" description="Helicase C-terminal" evidence="14">
    <location>
        <begin position="553"/>
        <end position="725"/>
    </location>
</feature>
<dbReference type="PANTHER" id="PTHR30580:SF0">
    <property type="entry name" value="PRIMOSOMAL PROTEIN N"/>
    <property type="match status" value="1"/>
</dbReference>
<dbReference type="AlphaFoldDB" id="A0AAU9CD01"/>
<dbReference type="NCBIfam" id="TIGR00595">
    <property type="entry name" value="priA"/>
    <property type="match status" value="1"/>
</dbReference>
<dbReference type="Proteomes" id="UP001348817">
    <property type="component" value="Chromosome"/>
</dbReference>
<dbReference type="InterPro" id="IPR011545">
    <property type="entry name" value="DEAD/DEAH_box_helicase_dom"/>
</dbReference>
<feature type="binding site" evidence="12">
    <location>
        <position position="544"/>
    </location>
    <ligand>
        <name>Zn(2+)</name>
        <dbReference type="ChEBI" id="CHEBI:29105"/>
        <label>2</label>
    </ligand>
</feature>
<dbReference type="InterPro" id="IPR001650">
    <property type="entry name" value="Helicase_C-like"/>
</dbReference>
<feature type="binding site" evidence="12">
    <location>
        <position position="562"/>
    </location>
    <ligand>
        <name>Zn(2+)</name>
        <dbReference type="ChEBI" id="CHEBI:29105"/>
        <label>2</label>
    </ligand>
</feature>
<feature type="binding site" evidence="12">
    <location>
        <position position="559"/>
    </location>
    <ligand>
        <name>Zn(2+)</name>
        <dbReference type="ChEBI" id="CHEBI:29105"/>
        <label>2</label>
    </ligand>
</feature>
<comment type="catalytic activity">
    <reaction evidence="12">
        <text>Couples ATP hydrolysis with the unwinding of duplex DNA by translocating in the 3'-5' direction.</text>
        <dbReference type="EC" id="5.6.2.4"/>
    </reaction>
</comment>
<evidence type="ECO:0000256" key="9">
    <source>
        <dbReference type="ARBA" id="ARBA00023125"/>
    </source>
</evidence>
<dbReference type="GO" id="GO:1990077">
    <property type="term" value="C:primosome complex"/>
    <property type="evidence" value="ECO:0007669"/>
    <property type="project" value="UniProtKB-UniRule"/>
</dbReference>
<comment type="similarity">
    <text evidence="12">Belongs to the helicase family. PriA subfamily.</text>
</comment>
<keyword evidence="4 12" id="KW-0547">Nucleotide-binding</keyword>
<feature type="binding site" evidence="12">
    <location>
        <position position="532"/>
    </location>
    <ligand>
        <name>Zn(2+)</name>
        <dbReference type="ChEBI" id="CHEBI:29105"/>
        <label>1</label>
    </ligand>
</feature>
<dbReference type="Pfam" id="PF18319">
    <property type="entry name" value="Zn_ribbon_PriA"/>
    <property type="match status" value="1"/>
</dbReference>
<dbReference type="GO" id="GO:0005524">
    <property type="term" value="F:ATP binding"/>
    <property type="evidence" value="ECO:0007669"/>
    <property type="project" value="UniProtKB-UniRule"/>
</dbReference>
<keyword evidence="2 12" id="KW-0235">DNA replication</keyword>
<evidence type="ECO:0000313" key="15">
    <source>
        <dbReference type="EMBL" id="BDD10004.1"/>
    </source>
</evidence>
<evidence type="ECO:0000256" key="1">
    <source>
        <dbReference type="ARBA" id="ARBA00022515"/>
    </source>
</evidence>
<dbReference type="CDD" id="cd17929">
    <property type="entry name" value="DEXHc_priA"/>
    <property type="match status" value="1"/>
</dbReference>
<keyword evidence="3 12" id="KW-0479">Metal-binding</keyword>
<evidence type="ECO:0000259" key="14">
    <source>
        <dbReference type="PROSITE" id="PS51194"/>
    </source>
</evidence>
<dbReference type="SUPFAM" id="SSF46785">
    <property type="entry name" value="Winged helix' DNA-binding domain"/>
    <property type="match status" value="1"/>
</dbReference>
<keyword evidence="5 12" id="KW-0378">Hydrolase</keyword>
<keyword evidence="7 12" id="KW-0862">Zinc</keyword>
<gene>
    <name evidence="12 15" type="primary">priA</name>
    <name evidence="15" type="ORF">FUAX_24360</name>
</gene>
<dbReference type="GO" id="GO:0006270">
    <property type="term" value="P:DNA replication initiation"/>
    <property type="evidence" value="ECO:0007669"/>
    <property type="project" value="TreeGrafter"/>
</dbReference>
<dbReference type="EMBL" id="AP025314">
    <property type="protein sequence ID" value="BDD10004.1"/>
    <property type="molecule type" value="Genomic_DNA"/>
</dbReference>
<dbReference type="CDD" id="cd18804">
    <property type="entry name" value="SF2_C_priA"/>
    <property type="match status" value="1"/>
</dbReference>
<dbReference type="Pfam" id="PF18074">
    <property type="entry name" value="PriA_C"/>
    <property type="match status" value="1"/>
</dbReference>
<evidence type="ECO:0000256" key="2">
    <source>
        <dbReference type="ARBA" id="ARBA00022705"/>
    </source>
</evidence>
<sequence>MTERETFFADVILPAAVPNTFTYRVPFELAEYMRKGLRVVVPFGRSKVLTGIVANVHAKVPEYRTKYIYEVLDEQPMVTEIQLDFFKWVAEYYMCHAGEVLTVALPSGLKISSESRVQAHPDFDLEATTFELKEKESMLMEMLKENDHMSFSEVAERLSVKSIYHIIKGLLEKEAIIVFESLKEKYKPMLEKRVRLSADYLSEESLEVLMAKLEKKPKQLNVLLRYLQKIPVFQDKTVNEQGIKKKDLEAAGVSVSSLKTLEKQGVFELFDQEVSRLAEGSSDSDTEFELSEEQAKAKGEILTAFESKDVVLFKGVTGSGKTEIYMELIQHVLDGGGQVLYLLPEIALTGQIVNRLKRFFGDRLGVYHSKFSDNERVEVWKGVLSGRFQIVVGVRSSVFLPFDSLGLIVVDECHENSFKQYDPAPRYNAVDAAMVLAKKHHAKILLGSATPSVEQYYLAKKGIYGLVKLDKRFGDAQMPSIVFANTRLERKKKTLKGEFTSVLLEKINETVGRKEQVILFQNRRGYSPYMSCDECAHIPECPQCSVSLTYHMYRDELLCHYCGHRQGVPKTCPACGSNEMRTVGFGTEKLEEEANLFLPEARVRRMDLDTTKGKHSYQIIIREFSEGEIDILLGTQMVSKGFDFGNVSLVGVFGVDRMLNFPDFRAHERAYQLITQVSGRAGRRADREGMVVIQTANPDQETLRQVVYGDFEDLYASEIKEREMFRYPPFFRLIRVVFKSEDPKVCERAASFYSQLLKEKLRPSRVSNAHEPVISKIRNQYLREVLVRIERTGVKLGKVKAFMREQAEVIKAERKQFKGIRINFDPDPN</sequence>
<dbReference type="InterPro" id="IPR041222">
    <property type="entry name" value="PriA_3primeBD"/>
</dbReference>
<comment type="function">
    <text evidence="12">Initiates the restart of stalled replication forks, which reloads the replicative helicase on sites other than the origin of replication. Recognizes and binds to abandoned replication forks and remodels them to uncover a helicase loading site. Promotes assembly of the primosome at these replication forks.</text>
</comment>
<evidence type="ECO:0000256" key="5">
    <source>
        <dbReference type="ARBA" id="ARBA00022801"/>
    </source>
</evidence>
<dbReference type="InterPro" id="IPR041236">
    <property type="entry name" value="PriA_C"/>
</dbReference>
<evidence type="ECO:0000256" key="6">
    <source>
        <dbReference type="ARBA" id="ARBA00022806"/>
    </source>
</evidence>
<dbReference type="GO" id="GO:0016787">
    <property type="term" value="F:hydrolase activity"/>
    <property type="evidence" value="ECO:0007669"/>
    <property type="project" value="UniProtKB-KW"/>
</dbReference>
<dbReference type="SUPFAM" id="SSF52540">
    <property type="entry name" value="P-loop containing nucleoside triphosphate hydrolases"/>
    <property type="match status" value="1"/>
</dbReference>
<dbReference type="InterPro" id="IPR027417">
    <property type="entry name" value="P-loop_NTPase"/>
</dbReference>
<evidence type="ECO:0000256" key="12">
    <source>
        <dbReference type="HAMAP-Rule" id="MF_00983"/>
    </source>
</evidence>
<evidence type="ECO:0000256" key="11">
    <source>
        <dbReference type="ARBA" id="ARBA00048988"/>
    </source>
</evidence>
<accession>A0AAU9CD01</accession>
<dbReference type="Pfam" id="PF00271">
    <property type="entry name" value="Helicase_C"/>
    <property type="match status" value="1"/>
</dbReference>
<dbReference type="PROSITE" id="PS51192">
    <property type="entry name" value="HELICASE_ATP_BIND_1"/>
    <property type="match status" value="1"/>
</dbReference>
<keyword evidence="6 12" id="KW-0347">Helicase</keyword>
<feature type="binding site" evidence="12">
    <location>
        <position position="575"/>
    </location>
    <ligand>
        <name>Zn(2+)</name>
        <dbReference type="ChEBI" id="CHEBI:29105"/>
        <label>1</label>
    </ligand>
</feature>
<dbReference type="Pfam" id="PF17764">
    <property type="entry name" value="PriA_3primeBD"/>
    <property type="match status" value="1"/>
</dbReference>
<feature type="domain" description="Helicase ATP-binding" evidence="13">
    <location>
        <begin position="302"/>
        <end position="469"/>
    </location>
</feature>
<dbReference type="Gene3D" id="3.40.50.300">
    <property type="entry name" value="P-loop containing nucleotide triphosphate hydrolases"/>
    <property type="match status" value="2"/>
</dbReference>
<dbReference type="InterPro" id="IPR005259">
    <property type="entry name" value="PriA"/>
</dbReference>
<evidence type="ECO:0000259" key="13">
    <source>
        <dbReference type="PROSITE" id="PS51192"/>
    </source>
</evidence>
<evidence type="ECO:0000256" key="7">
    <source>
        <dbReference type="ARBA" id="ARBA00022833"/>
    </source>
</evidence>
<dbReference type="RefSeq" id="WP_338391585.1">
    <property type="nucleotide sequence ID" value="NZ_AP025314.1"/>
</dbReference>
<dbReference type="KEGG" id="fax:FUAX_24360"/>
<dbReference type="EC" id="5.6.2.4" evidence="12"/>
<evidence type="ECO:0000256" key="8">
    <source>
        <dbReference type="ARBA" id="ARBA00022840"/>
    </source>
</evidence>
<keyword evidence="8 12" id="KW-0067">ATP-binding</keyword>
<keyword evidence="10 12" id="KW-0413">Isomerase</keyword>
<dbReference type="SMART" id="SM00490">
    <property type="entry name" value="HELICc"/>
    <property type="match status" value="1"/>
</dbReference>
<dbReference type="InterPro" id="IPR040498">
    <property type="entry name" value="PriA_CRR"/>
</dbReference>
<comment type="cofactor">
    <cofactor evidence="12">
        <name>Zn(2+)</name>
        <dbReference type="ChEBI" id="CHEBI:29105"/>
    </cofactor>
    <text evidence="12">Binds 2 zinc ions per subunit.</text>
</comment>
<dbReference type="PROSITE" id="PS51194">
    <property type="entry name" value="HELICASE_CTER"/>
    <property type="match status" value="1"/>
</dbReference>
<reference evidence="15 16" key="1">
    <citation type="submission" date="2021-12" db="EMBL/GenBank/DDBJ databases">
        <title>Genome sequencing of bacteria with rrn-lacking chromosome and rrn-plasmid.</title>
        <authorList>
            <person name="Anda M."/>
            <person name="Iwasaki W."/>
        </authorList>
    </citation>
    <scope>NUCLEOTIDE SEQUENCE [LARGE SCALE GENOMIC DNA]</scope>
    <source>
        <strain evidence="15 16">DSM 100852</strain>
    </source>
</reference>
<feature type="binding site" evidence="12">
    <location>
        <position position="541"/>
    </location>
    <ligand>
        <name>Zn(2+)</name>
        <dbReference type="ChEBI" id="CHEBI:29105"/>
        <label>2</label>
    </ligand>
</feature>
<comment type="subunit">
    <text evidence="12">Component of the replication restart primosome.</text>
</comment>
<proteinExistence type="inferred from homology"/>
<dbReference type="SMART" id="SM00487">
    <property type="entry name" value="DEXDc"/>
    <property type="match status" value="1"/>
</dbReference>
<organism evidence="15 16">
    <name type="scientific">Fulvitalea axinellae</name>
    <dbReference type="NCBI Taxonomy" id="1182444"/>
    <lineage>
        <taxon>Bacteria</taxon>
        <taxon>Pseudomonadati</taxon>
        <taxon>Bacteroidota</taxon>
        <taxon>Cytophagia</taxon>
        <taxon>Cytophagales</taxon>
        <taxon>Persicobacteraceae</taxon>
        <taxon>Fulvitalea</taxon>
    </lineage>
</organism>
<dbReference type="GO" id="GO:0006310">
    <property type="term" value="P:DNA recombination"/>
    <property type="evidence" value="ECO:0007669"/>
    <property type="project" value="InterPro"/>
</dbReference>
<evidence type="ECO:0000256" key="3">
    <source>
        <dbReference type="ARBA" id="ARBA00022723"/>
    </source>
</evidence>
<dbReference type="HAMAP" id="MF_00983">
    <property type="entry name" value="PriA"/>
    <property type="match status" value="1"/>
</dbReference>
<dbReference type="GO" id="GO:0008270">
    <property type="term" value="F:zinc ion binding"/>
    <property type="evidence" value="ECO:0007669"/>
    <property type="project" value="UniProtKB-UniRule"/>
</dbReference>
<dbReference type="GO" id="GO:0043138">
    <property type="term" value="F:3'-5' DNA helicase activity"/>
    <property type="evidence" value="ECO:0007669"/>
    <property type="project" value="UniProtKB-EC"/>
</dbReference>
<name>A0AAU9CD01_9BACT</name>
<protein>
    <recommendedName>
        <fullName evidence="12">Replication restart protein PriA</fullName>
    </recommendedName>
    <alternativeName>
        <fullName evidence="12">ATP-dependent DNA helicase PriA</fullName>
        <ecNumber evidence="12">5.6.2.4</ecNumber>
    </alternativeName>
    <alternativeName>
        <fullName evidence="12">DNA 3'-5' helicase PriA</fullName>
    </alternativeName>
</protein>
<keyword evidence="1 12" id="KW-0639">Primosome</keyword>
<keyword evidence="9 12" id="KW-0238">DNA-binding</keyword>
<feature type="binding site" evidence="12">
    <location>
        <position position="535"/>
    </location>
    <ligand>
        <name>Zn(2+)</name>
        <dbReference type="ChEBI" id="CHEBI:29105"/>
        <label>1</label>
    </ligand>
</feature>
<dbReference type="GO" id="GO:0003677">
    <property type="term" value="F:DNA binding"/>
    <property type="evidence" value="ECO:0007669"/>
    <property type="project" value="UniProtKB-UniRule"/>
</dbReference>
<dbReference type="InterPro" id="IPR014001">
    <property type="entry name" value="Helicase_ATP-bd"/>
</dbReference>
<feature type="binding site" evidence="12">
    <location>
        <position position="572"/>
    </location>
    <ligand>
        <name>Zn(2+)</name>
        <dbReference type="ChEBI" id="CHEBI:29105"/>
        <label>1</label>
    </ligand>
</feature>
<evidence type="ECO:0000256" key="10">
    <source>
        <dbReference type="ARBA" id="ARBA00023235"/>
    </source>
</evidence>